<dbReference type="AlphaFoldDB" id="A0A412YGM7"/>
<dbReference type="EMBL" id="QRZH01000004">
    <property type="protein sequence ID" value="RGV56576.1"/>
    <property type="molecule type" value="Genomic_DNA"/>
</dbReference>
<accession>A0A412YGM7</accession>
<organism evidence="1 2">
    <name type="scientific">Bacteroides fragilis</name>
    <dbReference type="NCBI Taxonomy" id="817"/>
    <lineage>
        <taxon>Bacteria</taxon>
        <taxon>Pseudomonadati</taxon>
        <taxon>Bacteroidota</taxon>
        <taxon>Bacteroidia</taxon>
        <taxon>Bacteroidales</taxon>
        <taxon>Bacteroidaceae</taxon>
        <taxon>Bacteroides</taxon>
    </lineage>
</organism>
<evidence type="ECO:0000313" key="2">
    <source>
        <dbReference type="Proteomes" id="UP000286270"/>
    </source>
</evidence>
<proteinExistence type="predicted"/>
<evidence type="ECO:0000313" key="1">
    <source>
        <dbReference type="EMBL" id="RGV56576.1"/>
    </source>
</evidence>
<dbReference type="Proteomes" id="UP000286270">
    <property type="component" value="Unassembled WGS sequence"/>
</dbReference>
<dbReference type="InterPro" id="IPR036590">
    <property type="entry name" value="SRAP-like"/>
</dbReference>
<gene>
    <name evidence="1" type="ORF">DWW08_06240</name>
</gene>
<dbReference type="Gene3D" id="3.90.1680.10">
    <property type="entry name" value="SOS response associated peptidase-like"/>
    <property type="match status" value="1"/>
</dbReference>
<protein>
    <submittedName>
        <fullName evidence="1">Uncharacterized protein</fullName>
    </submittedName>
</protein>
<reference evidence="1 2" key="1">
    <citation type="submission" date="2018-08" db="EMBL/GenBank/DDBJ databases">
        <title>A genome reference for cultivated species of the human gut microbiota.</title>
        <authorList>
            <person name="Zou Y."/>
            <person name="Xue W."/>
            <person name="Luo G."/>
        </authorList>
    </citation>
    <scope>NUCLEOTIDE SEQUENCE [LARGE SCALE GENOMIC DNA]</scope>
    <source>
        <strain evidence="1 2">AF14-26</strain>
    </source>
</reference>
<name>A0A412YGM7_BACFG</name>
<comment type="caution">
    <text evidence="1">The sequence shown here is derived from an EMBL/GenBank/DDBJ whole genome shotgun (WGS) entry which is preliminary data.</text>
</comment>
<sequence length="67" mass="7850">MSAKAIKLAARYGRKSDIIEIYRDVLNEQYHINAFNFPKYPIITASDEIQVFNWGLIPFWGKDRRGC</sequence>
<dbReference type="SUPFAM" id="SSF143081">
    <property type="entry name" value="BB1717-like"/>
    <property type="match status" value="1"/>
</dbReference>